<dbReference type="PANTHER" id="PTHR44068:SF11">
    <property type="entry name" value="GERANYL DIPHOSPHATE 2-C-METHYLTRANSFERASE"/>
    <property type="match status" value="1"/>
</dbReference>
<dbReference type="InterPro" id="IPR041698">
    <property type="entry name" value="Methyltransf_25"/>
</dbReference>
<dbReference type="EMBL" id="PFCO01000001">
    <property type="protein sequence ID" value="PIR69982.1"/>
    <property type="molecule type" value="Genomic_DNA"/>
</dbReference>
<evidence type="ECO:0000259" key="1">
    <source>
        <dbReference type="Pfam" id="PF13649"/>
    </source>
</evidence>
<name>A0A2H0TEK8_9BACT</name>
<dbReference type="Proteomes" id="UP000231503">
    <property type="component" value="Unassembled WGS sequence"/>
</dbReference>
<dbReference type="CDD" id="cd02440">
    <property type="entry name" value="AdoMet_MTases"/>
    <property type="match status" value="1"/>
</dbReference>
<protein>
    <recommendedName>
        <fullName evidence="1">Methyltransferase domain-containing protein</fullName>
    </recommendedName>
</protein>
<comment type="caution">
    <text evidence="2">The sequence shown here is derived from an EMBL/GenBank/DDBJ whole genome shotgun (WGS) entry which is preliminary data.</text>
</comment>
<proteinExistence type="predicted"/>
<dbReference type="Pfam" id="PF13649">
    <property type="entry name" value="Methyltransf_25"/>
    <property type="match status" value="1"/>
</dbReference>
<dbReference type="Gene3D" id="3.40.50.150">
    <property type="entry name" value="Vaccinia Virus protein VP39"/>
    <property type="match status" value="1"/>
</dbReference>
<dbReference type="AlphaFoldDB" id="A0A2H0TEK8"/>
<accession>A0A2H0TEK8</accession>
<dbReference type="PANTHER" id="PTHR44068">
    <property type="entry name" value="ZGC:194242"/>
    <property type="match status" value="1"/>
</dbReference>
<feature type="domain" description="Methyltransferase" evidence="1">
    <location>
        <begin position="50"/>
        <end position="143"/>
    </location>
</feature>
<dbReference type="SUPFAM" id="SSF53335">
    <property type="entry name" value="S-adenosyl-L-methionine-dependent methyltransferases"/>
    <property type="match status" value="1"/>
</dbReference>
<dbReference type="InterPro" id="IPR050447">
    <property type="entry name" value="Erg6_SMT_methyltransf"/>
</dbReference>
<gene>
    <name evidence="2" type="ORF">COU47_00930</name>
</gene>
<evidence type="ECO:0000313" key="2">
    <source>
        <dbReference type="EMBL" id="PIR69982.1"/>
    </source>
</evidence>
<organism evidence="2 3">
    <name type="scientific">Candidatus Niyogibacteria bacterium CG10_big_fil_rev_8_21_14_0_10_46_36</name>
    <dbReference type="NCBI Taxonomy" id="1974726"/>
    <lineage>
        <taxon>Bacteria</taxon>
        <taxon>Candidatus Niyogiibacteriota</taxon>
    </lineage>
</organism>
<dbReference type="InterPro" id="IPR029063">
    <property type="entry name" value="SAM-dependent_MTases_sf"/>
</dbReference>
<reference evidence="3" key="1">
    <citation type="submission" date="2017-09" db="EMBL/GenBank/DDBJ databases">
        <title>Depth-based differentiation of microbial function through sediment-hosted aquifers and enrichment of novel symbionts in the deep terrestrial subsurface.</title>
        <authorList>
            <person name="Probst A.J."/>
            <person name="Ladd B."/>
            <person name="Jarett J.K."/>
            <person name="Geller-Mcgrath D.E."/>
            <person name="Sieber C.M.K."/>
            <person name="Emerson J.B."/>
            <person name="Anantharaman K."/>
            <person name="Thomas B.C."/>
            <person name="Malmstrom R."/>
            <person name="Stieglmeier M."/>
            <person name="Klingl A."/>
            <person name="Woyke T."/>
            <person name="Ryan C.M."/>
            <person name="Banfield J.F."/>
        </authorList>
    </citation>
    <scope>NUCLEOTIDE SEQUENCE [LARGE SCALE GENOMIC DNA]</scope>
</reference>
<evidence type="ECO:0000313" key="3">
    <source>
        <dbReference type="Proteomes" id="UP000231503"/>
    </source>
</evidence>
<sequence length="221" mass="25232">MPSMSFSEKNIYKRNAETWEHMAIHGMHPDIHLIKAQKALFPDGKGKKLLSIGFGEGQDLLHFAKEGFMCSGVELAENRIAHAKELLAKSGFNAEFKRVDSPRLPFDDNTFDVVVAWQSLYYNSRETLTESLAEVFRVLKSGGQFLSSMVSTKHNLCAEEIAPSLYRPSRTPSQQDAILYCFDSEDEIRNIYGQFSDIKIGHYDTYLFKTRDFHYVIACNK</sequence>